<evidence type="ECO:0000313" key="3">
    <source>
        <dbReference type="Proteomes" id="UP000321606"/>
    </source>
</evidence>
<dbReference type="Proteomes" id="UP000321606">
    <property type="component" value="Chromosome"/>
</dbReference>
<keyword evidence="1" id="KW-0472">Membrane</keyword>
<dbReference type="RefSeq" id="WP_026737553.1">
    <property type="nucleotide sequence ID" value="NZ_AP019822.1"/>
</dbReference>
<evidence type="ECO:0000256" key="1">
    <source>
        <dbReference type="SAM" id="Phobius"/>
    </source>
</evidence>
<dbReference type="AlphaFoldDB" id="A0A510JA33"/>
<gene>
    <name evidence="2" type="ORF">JCM16774_1104</name>
</gene>
<evidence type="ECO:0000313" key="2">
    <source>
        <dbReference type="EMBL" id="BBM36172.1"/>
    </source>
</evidence>
<feature type="transmembrane region" description="Helical" evidence="1">
    <location>
        <begin position="40"/>
        <end position="61"/>
    </location>
</feature>
<accession>A0A510JA33</accession>
<sequence length="68" mass="7987">MKEQTKKKKVSNVFFIILLGIFGFICLIPILVLFFLLLGFLWVISPVLMILTIIFLLLKLITIKEDWF</sequence>
<feature type="transmembrane region" description="Helical" evidence="1">
    <location>
        <begin position="12"/>
        <end position="34"/>
    </location>
</feature>
<proteinExistence type="predicted"/>
<protein>
    <submittedName>
        <fullName evidence="2">Uncharacterized protein</fullName>
    </submittedName>
</protein>
<keyword evidence="1" id="KW-0812">Transmembrane</keyword>
<dbReference type="EMBL" id="AP019822">
    <property type="protein sequence ID" value="BBM36172.1"/>
    <property type="molecule type" value="Genomic_DNA"/>
</dbReference>
<dbReference type="KEGG" id="lgo:JCM16774_1104"/>
<organism evidence="2 3">
    <name type="scientific">Pseudoleptotrichia goodfellowii</name>
    <dbReference type="NCBI Taxonomy" id="157692"/>
    <lineage>
        <taxon>Bacteria</taxon>
        <taxon>Fusobacteriati</taxon>
        <taxon>Fusobacteriota</taxon>
        <taxon>Fusobacteriia</taxon>
        <taxon>Fusobacteriales</taxon>
        <taxon>Leptotrichiaceae</taxon>
        <taxon>Pseudoleptotrichia</taxon>
    </lineage>
</organism>
<name>A0A510JA33_9FUSO</name>
<keyword evidence="1" id="KW-1133">Transmembrane helix</keyword>
<reference evidence="2 3" key="1">
    <citation type="submission" date="2019-07" db="EMBL/GenBank/DDBJ databases">
        <title>Complete Genome Sequence of Leptotrichia goodfellowii Strain JCM 16774.</title>
        <authorList>
            <person name="Watanabe S."/>
            <person name="Cui L."/>
        </authorList>
    </citation>
    <scope>NUCLEOTIDE SEQUENCE [LARGE SCALE GENOMIC DNA]</scope>
    <source>
        <strain evidence="2 3">JCM16774</strain>
    </source>
</reference>